<proteinExistence type="predicted"/>
<dbReference type="InterPro" id="IPR031490">
    <property type="entry name" value="UBZ2_FAAP20"/>
</dbReference>
<organism evidence="3 4">
    <name type="scientific">Gambusia affinis</name>
    <name type="common">Western mosquitofish</name>
    <name type="synonym">Heterandria affinis</name>
    <dbReference type="NCBI Taxonomy" id="33528"/>
    <lineage>
        <taxon>Eukaryota</taxon>
        <taxon>Metazoa</taxon>
        <taxon>Chordata</taxon>
        <taxon>Craniata</taxon>
        <taxon>Vertebrata</taxon>
        <taxon>Euteleostomi</taxon>
        <taxon>Actinopterygii</taxon>
        <taxon>Neopterygii</taxon>
        <taxon>Teleostei</taxon>
        <taxon>Neoteleostei</taxon>
        <taxon>Acanthomorphata</taxon>
        <taxon>Ovalentaria</taxon>
        <taxon>Atherinomorphae</taxon>
        <taxon>Cyprinodontiformes</taxon>
        <taxon>Poeciliidae</taxon>
        <taxon>Poeciliinae</taxon>
        <taxon>Gambusia</taxon>
    </lineage>
</organism>
<evidence type="ECO:0000256" key="1">
    <source>
        <dbReference type="SAM" id="MobiDB-lite"/>
    </source>
</evidence>
<protein>
    <recommendedName>
        <fullName evidence="2">UBZ2-type domain-containing protein</fullName>
    </recommendedName>
</protein>
<dbReference type="InterPro" id="IPR052689">
    <property type="entry name" value="FA_core_complex_assoc"/>
</dbReference>
<feature type="domain" description="UBZ2-type" evidence="2">
    <location>
        <begin position="240"/>
        <end position="276"/>
    </location>
</feature>
<feature type="compositionally biased region" description="Polar residues" evidence="1">
    <location>
        <begin position="163"/>
        <end position="172"/>
    </location>
</feature>
<dbReference type="PANTHER" id="PTHR37862:SF1">
    <property type="entry name" value="FANCONI ANEMIA CORE COMPLEX-ASSOCIATED PROTEIN 20"/>
    <property type="match status" value="1"/>
</dbReference>
<gene>
    <name evidence="3" type="ORF">CCH79_00017916</name>
</gene>
<dbReference type="Pfam" id="PF15750">
    <property type="entry name" value="UBZ_FAAP20"/>
    <property type="match status" value="1"/>
</dbReference>
<feature type="compositionally biased region" description="Basic and acidic residues" evidence="1">
    <location>
        <begin position="15"/>
        <end position="24"/>
    </location>
</feature>
<dbReference type="PROSITE" id="PS51906">
    <property type="entry name" value="ZF_UBZ2"/>
    <property type="match status" value="1"/>
</dbReference>
<dbReference type="GO" id="GO:0043130">
    <property type="term" value="F:ubiquitin binding"/>
    <property type="evidence" value="ECO:0007669"/>
    <property type="project" value="InterPro"/>
</dbReference>
<sequence>MAENGSKSKLKRKRSSVEEPKSELGPRGTAERSGAAPLSRDGAAHPDRCRPPAAAAAWWNMSRPPAVESLWAFTLMSALPHLQNQLWDPVPDLPLPPAARPATPKVEEQWTYDLFSDAPPFPEDGPLPPGLPSDPDPQSASSPQEIAPVQTRPSGESPDKGPSSDSRQSPEQQAEPPRSLSRTQNPAASPAGEPRVGPLSRRLLAESLKVSNPPDSPGGEKEKEEEKEVQSASKYEEGALQSCPMCLHVFPSGFTQTEQDGHLAQCLSELSVDMTW</sequence>
<feature type="compositionally biased region" description="Pro residues" evidence="1">
    <location>
        <begin position="119"/>
        <end position="135"/>
    </location>
</feature>
<evidence type="ECO:0000259" key="2">
    <source>
        <dbReference type="PROSITE" id="PS51906"/>
    </source>
</evidence>
<dbReference type="EMBL" id="NHOQ01001469">
    <property type="protein sequence ID" value="PWA24253.1"/>
    <property type="molecule type" value="Genomic_DNA"/>
</dbReference>
<reference evidence="3 4" key="1">
    <citation type="journal article" date="2018" name="G3 (Bethesda)">
        <title>A High-Quality Reference Genome for the Invasive Mosquitofish Gambusia affinis Using a Chicago Library.</title>
        <authorList>
            <person name="Hoffberg S.L."/>
            <person name="Troendle N.J."/>
            <person name="Glenn T.C."/>
            <person name="Mahmud O."/>
            <person name="Louha S."/>
            <person name="Chalopin D."/>
            <person name="Bennetzen J.L."/>
            <person name="Mauricio R."/>
        </authorList>
    </citation>
    <scope>NUCLEOTIDE SEQUENCE [LARGE SCALE GENOMIC DNA]</scope>
    <source>
        <strain evidence="3">NE01/NJP1002.9</strain>
        <tissue evidence="3">Muscle</tissue>
    </source>
</reference>
<accession>A0A315VMF3</accession>
<name>A0A315VMF3_GAMAF</name>
<dbReference type="PANTHER" id="PTHR37862">
    <property type="entry name" value="FANCONI ANEMIA CORE COMPLEX-ASSOCIATED PROTEIN 20"/>
    <property type="match status" value="1"/>
</dbReference>
<dbReference type="AlphaFoldDB" id="A0A315VMF3"/>
<dbReference type="GO" id="GO:0043240">
    <property type="term" value="C:Fanconi anaemia nuclear complex"/>
    <property type="evidence" value="ECO:0007669"/>
    <property type="project" value="TreeGrafter"/>
</dbReference>
<dbReference type="Proteomes" id="UP000250572">
    <property type="component" value="Unassembled WGS sequence"/>
</dbReference>
<feature type="region of interest" description="Disordered" evidence="1">
    <location>
        <begin position="1"/>
        <end position="50"/>
    </location>
</feature>
<evidence type="ECO:0000313" key="4">
    <source>
        <dbReference type="Proteomes" id="UP000250572"/>
    </source>
</evidence>
<evidence type="ECO:0000313" key="3">
    <source>
        <dbReference type="EMBL" id="PWA24253.1"/>
    </source>
</evidence>
<feature type="region of interest" description="Disordered" evidence="1">
    <location>
        <begin position="86"/>
        <end position="236"/>
    </location>
</feature>
<comment type="caution">
    <text evidence="3">The sequence shown here is derived from an EMBL/GenBank/DDBJ whole genome shotgun (WGS) entry which is preliminary data.</text>
</comment>
<keyword evidence="4" id="KW-1185">Reference proteome</keyword>
<feature type="compositionally biased region" description="Basic and acidic residues" evidence="1">
    <location>
        <begin position="218"/>
        <end position="236"/>
    </location>
</feature>